<evidence type="ECO:0000313" key="2">
    <source>
        <dbReference type="Proteomes" id="UP001448207"/>
    </source>
</evidence>
<dbReference type="Proteomes" id="UP001448207">
    <property type="component" value="Unassembled WGS sequence"/>
</dbReference>
<keyword evidence="2" id="KW-1185">Reference proteome</keyword>
<comment type="caution">
    <text evidence="1">The sequence shown here is derived from an EMBL/GenBank/DDBJ whole genome shotgun (WGS) entry which is preliminary data.</text>
</comment>
<proteinExistence type="predicted"/>
<protein>
    <recommendedName>
        <fullName evidence="3">Cleavage/polyadenylation specificity factor A subunit N-terminal domain-containing protein</fullName>
    </recommendedName>
</protein>
<evidence type="ECO:0008006" key="3">
    <source>
        <dbReference type="Google" id="ProtNLM"/>
    </source>
</evidence>
<sequence>MSEAMSRTCFDPVAGMGTVIEEGIIWHMEFLYTHTDSPDRILLALVVYNDVERICRMVIYAINTSNPHSVGIERIGRLPLDRNTPLPVLLIPLECLPETFMLVTEQHVCVLTADDIACGNVMYPSSPLPRKSNETFYGRIYHLDISSLEDMKWTLVAQVNPIGQSMCVISAMTMTQKDGSELPVDVIVYSGEGVDSQAIAVNHLKLDQIVSSDFIYQDNSVVIQTFTNRAPLMDYHVMHDEIAKQDKLITCAGQGKNGAVNVISQGYQATSITDPKILQTYGVSLLWELLKLY</sequence>
<accession>A0ABR3BHE4</accession>
<evidence type="ECO:0000313" key="1">
    <source>
        <dbReference type="EMBL" id="KAL0098289.1"/>
    </source>
</evidence>
<dbReference type="EMBL" id="JBCLYO010000001">
    <property type="protein sequence ID" value="KAL0098289.1"/>
    <property type="molecule type" value="Genomic_DNA"/>
</dbReference>
<gene>
    <name evidence="1" type="ORF">J3Q64DRAFT_1807865</name>
</gene>
<reference evidence="1 2" key="1">
    <citation type="submission" date="2024-04" db="EMBL/GenBank/DDBJ databases">
        <title>Symmetric and asymmetric DNA N6-adenine methylation regulates different biological responses in Mucorales.</title>
        <authorList>
            <consortium name="Lawrence Berkeley National Laboratory"/>
            <person name="Lax C."/>
            <person name="Mondo S.J."/>
            <person name="Osorio-Concepcion M."/>
            <person name="Muszewska A."/>
            <person name="Corrochano-Luque M."/>
            <person name="Gutierrez G."/>
            <person name="Riley R."/>
            <person name="Lipzen A."/>
            <person name="Guo J."/>
            <person name="Hundley H."/>
            <person name="Amirebrahimi M."/>
            <person name="Ng V."/>
            <person name="Lorenzo-Gutierrez D."/>
            <person name="Binder U."/>
            <person name="Yang J."/>
            <person name="Song Y."/>
            <person name="Canovas D."/>
            <person name="Navarro E."/>
            <person name="Freitag M."/>
            <person name="Gabaldon T."/>
            <person name="Grigoriev I.V."/>
            <person name="Corrochano L.M."/>
            <person name="Nicolas F.E."/>
            <person name="Garre V."/>
        </authorList>
    </citation>
    <scope>NUCLEOTIDE SEQUENCE [LARGE SCALE GENOMIC DNA]</scope>
    <source>
        <strain evidence="1 2">L51</strain>
    </source>
</reference>
<organism evidence="1 2">
    <name type="scientific">Phycomyces blakesleeanus</name>
    <dbReference type="NCBI Taxonomy" id="4837"/>
    <lineage>
        <taxon>Eukaryota</taxon>
        <taxon>Fungi</taxon>
        <taxon>Fungi incertae sedis</taxon>
        <taxon>Mucoromycota</taxon>
        <taxon>Mucoromycotina</taxon>
        <taxon>Mucoromycetes</taxon>
        <taxon>Mucorales</taxon>
        <taxon>Phycomycetaceae</taxon>
        <taxon>Phycomyces</taxon>
    </lineage>
</organism>
<name>A0ABR3BHE4_PHYBL</name>